<dbReference type="RefSeq" id="XP_070881535.1">
    <property type="nucleotide sequence ID" value="XM_071031655.1"/>
</dbReference>
<dbReference type="Pfam" id="PF00226">
    <property type="entry name" value="DnaJ"/>
    <property type="match status" value="1"/>
</dbReference>
<dbReference type="EMBL" id="JBFXLQ010000065">
    <property type="protein sequence ID" value="KAL2862556.1"/>
    <property type="molecule type" value="Genomic_DNA"/>
</dbReference>
<accession>A0ABR4LDN3</accession>
<dbReference type="PROSITE" id="PS00636">
    <property type="entry name" value="DNAJ_1"/>
    <property type="match status" value="1"/>
</dbReference>
<reference evidence="4 5" key="1">
    <citation type="submission" date="2024-07" db="EMBL/GenBank/DDBJ databases">
        <title>Section-level genome sequencing and comparative genomics of Aspergillus sections Usti and Cavernicolus.</title>
        <authorList>
            <consortium name="Lawrence Berkeley National Laboratory"/>
            <person name="Nybo J.L."/>
            <person name="Vesth T.C."/>
            <person name="Theobald S."/>
            <person name="Frisvad J.C."/>
            <person name="Larsen T.O."/>
            <person name="Kjaerboelling I."/>
            <person name="Rothschild-Mancinelli K."/>
            <person name="Lyhne E.K."/>
            <person name="Kogle M.E."/>
            <person name="Barry K."/>
            <person name="Clum A."/>
            <person name="Na H."/>
            <person name="Ledsgaard L."/>
            <person name="Lin J."/>
            <person name="Lipzen A."/>
            <person name="Kuo A."/>
            <person name="Riley R."/>
            <person name="Mondo S."/>
            <person name="Labutti K."/>
            <person name="Haridas S."/>
            <person name="Pangalinan J."/>
            <person name="Salamov A.A."/>
            <person name="Simmons B.A."/>
            <person name="Magnuson J.K."/>
            <person name="Chen J."/>
            <person name="Drula E."/>
            <person name="Henrissat B."/>
            <person name="Wiebenga A."/>
            <person name="Lubbers R.J."/>
            <person name="Gomes A.C."/>
            <person name="Macurrencykelacurrency M.R."/>
            <person name="Stajich J."/>
            <person name="Grigoriev I.V."/>
            <person name="Mortensen U.H."/>
            <person name="De Vries R.P."/>
            <person name="Baker S.E."/>
            <person name="Andersen M.R."/>
        </authorList>
    </citation>
    <scope>NUCLEOTIDE SEQUENCE [LARGE SCALE GENOMIC DNA]</scope>
    <source>
        <strain evidence="4 5">CBS 449.75</strain>
    </source>
</reference>
<dbReference type="SUPFAM" id="SSF46565">
    <property type="entry name" value="Chaperone J-domain"/>
    <property type="match status" value="1"/>
</dbReference>
<dbReference type="PANTHER" id="PTHR44157">
    <property type="entry name" value="DNAJ HOMOLOG SUBFAMILY C MEMBER 11"/>
    <property type="match status" value="1"/>
</dbReference>
<dbReference type="InterPro" id="IPR036869">
    <property type="entry name" value="J_dom_sf"/>
</dbReference>
<name>A0ABR4LDN3_9EURO</name>
<evidence type="ECO:0000256" key="1">
    <source>
        <dbReference type="ARBA" id="ARBA00023186"/>
    </source>
</evidence>
<evidence type="ECO:0000313" key="4">
    <source>
        <dbReference type="EMBL" id="KAL2862556.1"/>
    </source>
</evidence>
<keyword evidence="5" id="KW-1185">Reference proteome</keyword>
<evidence type="ECO:0000313" key="5">
    <source>
        <dbReference type="Proteomes" id="UP001610432"/>
    </source>
</evidence>
<dbReference type="CDD" id="cd06257">
    <property type="entry name" value="DnaJ"/>
    <property type="match status" value="1"/>
</dbReference>
<dbReference type="PROSITE" id="PS50076">
    <property type="entry name" value="DNAJ_2"/>
    <property type="match status" value="1"/>
</dbReference>
<dbReference type="Gene3D" id="1.10.287.110">
    <property type="entry name" value="DnaJ domain"/>
    <property type="match status" value="1"/>
</dbReference>
<dbReference type="Pfam" id="PF11875">
    <property type="entry name" value="DnaJ-like_C11_C"/>
    <property type="match status" value="1"/>
</dbReference>
<dbReference type="PRINTS" id="PR00625">
    <property type="entry name" value="JDOMAIN"/>
</dbReference>
<dbReference type="InterPro" id="IPR052243">
    <property type="entry name" value="Mito_inner_membrane_organizer"/>
</dbReference>
<dbReference type="SMART" id="SM00271">
    <property type="entry name" value="DnaJ"/>
    <property type="match status" value="1"/>
</dbReference>
<keyword evidence="1" id="KW-0143">Chaperone</keyword>
<sequence>MSGDTDDAESYSVLMSYPEEADYYALLGLSRDPPATDAAIRSAYRTLTLSFHPDKQPAELQEAAQRHFARIRDAYETLIDPKKRVVYDLLGAEGVRREWGTGGSMGRGGEAETKQVGVKAMKPEEFRRWFLEAMKKRERSLVDSFVKSKGTLVLGVNASNTISIDRELGEVYVNMPDPKLSNIAVRYEFTTPFPTLRTVFGEDEKVDENGDERADDQKGAESSPEAKESPEMTIFAGVSGHFQRFVNQVELEFEDGQTEIRNVPLPLVLSTQNVNLGASVSRAFNDPSDAKGILKRWPMSLFQNSIASVNATLLPAPTIHTSLAKSVILLQGTRPYNVVFDTIFSRSIFQSLPTINLQVTKGIGNDRIAFCHWSSGFIGWPGFLQALLHPYVGLELDSALSADQEVSQFQFGVASRPTALVASADEGTPESEEDHGEDEYEILREKQREEGKTAEAWQVAVSSSPVTNGLVFKYSRNIFSGKSPTDALSKWSSEKHYSLPPENEPRSVRVEVSSTVDMNLAFSWSIHASRQVGELTRLGFGVGLRPKGLVMTVSWSRLRQTIRLPIALCPLDSVNADSAAIAVLIPWLTYCAVEFGLIRPRERRNRRKVIARRQKQLRKLIPQRRSESAQAIALMADQVRRRQEREESRGGLVITRAEYGHYPNLSKRKGDGSVREPEVADVTIPVAALIDNGQLSIPKTTAKFHILGFHDPAPLQPKVLKIWYRYHGKEHYVEVNDTDSVSCPMRLHVITD</sequence>
<proteinExistence type="predicted"/>
<evidence type="ECO:0000259" key="3">
    <source>
        <dbReference type="PROSITE" id="PS50076"/>
    </source>
</evidence>
<dbReference type="PANTHER" id="PTHR44157:SF1">
    <property type="entry name" value="DNAJ HOMOLOG SUBFAMILY C MEMBER 11"/>
    <property type="match status" value="1"/>
</dbReference>
<organism evidence="4 5">
    <name type="scientific">Aspergillus lucknowensis</name>
    <dbReference type="NCBI Taxonomy" id="176173"/>
    <lineage>
        <taxon>Eukaryota</taxon>
        <taxon>Fungi</taxon>
        <taxon>Dikarya</taxon>
        <taxon>Ascomycota</taxon>
        <taxon>Pezizomycotina</taxon>
        <taxon>Eurotiomycetes</taxon>
        <taxon>Eurotiomycetidae</taxon>
        <taxon>Eurotiales</taxon>
        <taxon>Aspergillaceae</taxon>
        <taxon>Aspergillus</taxon>
        <taxon>Aspergillus subgen. Nidulantes</taxon>
    </lineage>
</organism>
<dbReference type="InterPro" id="IPR001623">
    <property type="entry name" value="DnaJ_domain"/>
</dbReference>
<feature type="region of interest" description="Disordered" evidence="2">
    <location>
        <begin position="200"/>
        <end position="230"/>
    </location>
</feature>
<evidence type="ECO:0000256" key="2">
    <source>
        <dbReference type="SAM" id="MobiDB-lite"/>
    </source>
</evidence>
<dbReference type="Proteomes" id="UP001610432">
    <property type="component" value="Unassembled WGS sequence"/>
</dbReference>
<protein>
    <recommendedName>
        <fullName evidence="3">J domain-containing protein</fullName>
    </recommendedName>
</protein>
<comment type="caution">
    <text evidence="4">The sequence shown here is derived from an EMBL/GenBank/DDBJ whole genome shotgun (WGS) entry which is preliminary data.</text>
</comment>
<dbReference type="InterPro" id="IPR024586">
    <property type="entry name" value="DnaJ-like_C11_C"/>
</dbReference>
<dbReference type="GeneID" id="98146727"/>
<dbReference type="InterPro" id="IPR018253">
    <property type="entry name" value="DnaJ_domain_CS"/>
</dbReference>
<gene>
    <name evidence="4" type="ORF">BJX67DRAFT_375169</name>
</gene>
<feature type="domain" description="J" evidence="3">
    <location>
        <begin position="22"/>
        <end position="91"/>
    </location>
</feature>